<dbReference type="VEuPathDB" id="FungiDB:VP01_99g12"/>
<proteinExistence type="predicted"/>
<gene>
    <name evidence="1" type="ORF">VP01_99g12</name>
</gene>
<protein>
    <submittedName>
        <fullName evidence="1">Uncharacterized protein</fullName>
    </submittedName>
</protein>
<evidence type="ECO:0000313" key="2">
    <source>
        <dbReference type="Proteomes" id="UP000037035"/>
    </source>
</evidence>
<dbReference type="EMBL" id="LAVV01015714">
    <property type="protein sequence ID" value="KNZ43673.1"/>
    <property type="molecule type" value="Genomic_DNA"/>
</dbReference>
<name>A0A0L6U575_9BASI</name>
<sequence>MTIHLSPLLSQTFQKIEKAPSISDFLLHKFEDKKLKQEFQMSWEYFLKLVDLVSSSPVFNKYSYNPQNPVQY</sequence>
<dbReference type="Proteomes" id="UP000037035">
    <property type="component" value="Unassembled WGS sequence"/>
</dbReference>
<evidence type="ECO:0000313" key="1">
    <source>
        <dbReference type="EMBL" id="KNZ43673.1"/>
    </source>
</evidence>
<comment type="caution">
    <text evidence="1">The sequence shown here is derived from an EMBL/GenBank/DDBJ whole genome shotgun (WGS) entry which is preliminary data.</text>
</comment>
<accession>A0A0L6U575</accession>
<organism evidence="1 2">
    <name type="scientific">Puccinia sorghi</name>
    <dbReference type="NCBI Taxonomy" id="27349"/>
    <lineage>
        <taxon>Eukaryota</taxon>
        <taxon>Fungi</taxon>
        <taxon>Dikarya</taxon>
        <taxon>Basidiomycota</taxon>
        <taxon>Pucciniomycotina</taxon>
        <taxon>Pucciniomycetes</taxon>
        <taxon>Pucciniales</taxon>
        <taxon>Pucciniaceae</taxon>
        <taxon>Puccinia</taxon>
    </lineage>
</organism>
<dbReference type="AlphaFoldDB" id="A0A0L6U575"/>
<reference evidence="1 2" key="1">
    <citation type="submission" date="2015-08" db="EMBL/GenBank/DDBJ databases">
        <title>Next Generation Sequencing and Analysis of the Genome of Puccinia sorghi L Schw, the Causal Agent of Maize Common Rust.</title>
        <authorList>
            <person name="Rochi L."/>
            <person name="Burguener G."/>
            <person name="Darino M."/>
            <person name="Turjanski A."/>
            <person name="Kreff E."/>
            <person name="Dieguez M.J."/>
            <person name="Sacco F."/>
        </authorList>
    </citation>
    <scope>NUCLEOTIDE SEQUENCE [LARGE SCALE GENOMIC DNA]</scope>
    <source>
        <strain evidence="1 2">RO10H11247</strain>
    </source>
</reference>
<keyword evidence="2" id="KW-1185">Reference proteome</keyword>